<name>A0ACB0K7K1_TRIPR</name>
<evidence type="ECO:0000313" key="1">
    <source>
        <dbReference type="EMBL" id="CAJ2651745.1"/>
    </source>
</evidence>
<proteinExistence type="predicted"/>
<protein>
    <submittedName>
        <fullName evidence="1">Uncharacterized protein</fullName>
    </submittedName>
</protein>
<organism evidence="1 2">
    <name type="scientific">Trifolium pratense</name>
    <name type="common">Red clover</name>
    <dbReference type="NCBI Taxonomy" id="57577"/>
    <lineage>
        <taxon>Eukaryota</taxon>
        <taxon>Viridiplantae</taxon>
        <taxon>Streptophyta</taxon>
        <taxon>Embryophyta</taxon>
        <taxon>Tracheophyta</taxon>
        <taxon>Spermatophyta</taxon>
        <taxon>Magnoliopsida</taxon>
        <taxon>eudicotyledons</taxon>
        <taxon>Gunneridae</taxon>
        <taxon>Pentapetalae</taxon>
        <taxon>rosids</taxon>
        <taxon>fabids</taxon>
        <taxon>Fabales</taxon>
        <taxon>Fabaceae</taxon>
        <taxon>Papilionoideae</taxon>
        <taxon>50 kb inversion clade</taxon>
        <taxon>NPAAA clade</taxon>
        <taxon>Hologalegina</taxon>
        <taxon>IRL clade</taxon>
        <taxon>Trifolieae</taxon>
        <taxon>Trifolium</taxon>
    </lineage>
</organism>
<reference evidence="1" key="1">
    <citation type="submission" date="2023-10" db="EMBL/GenBank/DDBJ databases">
        <authorList>
            <person name="Rodriguez Cubillos JULIANA M."/>
            <person name="De Vega J."/>
        </authorList>
    </citation>
    <scope>NUCLEOTIDE SEQUENCE</scope>
</reference>
<comment type="caution">
    <text evidence="1">The sequence shown here is derived from an EMBL/GenBank/DDBJ whole genome shotgun (WGS) entry which is preliminary data.</text>
</comment>
<gene>
    <name evidence="1" type="ORF">MILVUS5_LOCUS19339</name>
</gene>
<dbReference type="Proteomes" id="UP001177021">
    <property type="component" value="Unassembled WGS sequence"/>
</dbReference>
<evidence type="ECO:0000313" key="2">
    <source>
        <dbReference type="Proteomes" id="UP001177021"/>
    </source>
</evidence>
<dbReference type="EMBL" id="CASHSV030000170">
    <property type="protein sequence ID" value="CAJ2651745.1"/>
    <property type="molecule type" value="Genomic_DNA"/>
</dbReference>
<keyword evidence="2" id="KW-1185">Reference proteome</keyword>
<sequence length="924" mass="105594">MEKVKEEALKSQVNFNNAGESSQMGEGRRCDNFNHGGRGNFRGRGRGNFRGRGRGNFNQWRDNNFNNFNPSYQGRGGNNFGSSFRGRGRGNYHQERTNYNCFHCGKSGHKVADCRFRQQANMAENMNQNTGENYENPHSLFLASNTLSEEFGNNSNIPILGKGQIAIRLKDGSQNFIGDVFYAHGLHHNLLSMGQLSEKGYNMQIHNGFCTLIDKNGRFITKVKMTPNRLFPLRIQHDRFPCLSSIIPNDDWLWHMRFGHFHFSGLNYLSRKEYVFGLPVVNIPSGVCETCQIGKKHRDSFPTGKSWRARKILEIVHSDLCSVEIPTPGGCSPNSKAYKLYNPETKKVIISRDVTFDEGGMWNWSSKSQKEPIVTSNGYEEENEQETEHVDLTPDEPETSNRLQRQRRLPARLQDCILGNDNDPSDEEIINFALFADCEPLNFEEASGDENWIKAMDEEINAIEKNKTWELTELPADKKPIGMKWVYNTKYKPSGEIDHFKARLVAKGYKQKPGIDYFEVFAPVARLDTIRMLISLSAQNNWKIHQMDVKSAFLNGTLEEEVYVEQPAGYVVRGKEDKVYRLKKALDVRLSTHSIKFIDPGDVLIVCLYVDDLIFTGNNSKLIAEFREAMIRRFEMTDLGLMSYFLGIEVVQQNDGIFISQKKYATDILKKFKMERSKPISTPVEEKLKLTRESDGKIVDSTHYKSLIGNLRYLTATRPDIVYGVGLLSRYMEEPRVSHLQGAKRILRYIKGTMTEGIFYDSNSDVKLVGYTDSDWAGDLETRKSTSGYAFHFGTGAISWSSKKQPVVALSTAEAEYIAATSCATQTIWLRRILEVMHHKQNNPTDIFCDNKSAIALSKNPVFHGRSKHIDIRFHKIRELVDEKEVVIEYCPTEEQVADIFTKPLKIELFYKLKKMLGMISLKA</sequence>
<accession>A0ACB0K7K1</accession>